<protein>
    <submittedName>
        <fullName evidence="2">Glycosyltransferase family 25 protein</fullName>
    </submittedName>
</protein>
<reference evidence="3" key="1">
    <citation type="journal article" date="2019" name="Int. J. Syst. Evol. Microbiol.">
        <title>The Global Catalogue of Microorganisms (GCM) 10K type strain sequencing project: providing services to taxonomists for standard genome sequencing and annotation.</title>
        <authorList>
            <consortium name="The Broad Institute Genomics Platform"/>
            <consortium name="The Broad Institute Genome Sequencing Center for Infectious Disease"/>
            <person name="Wu L."/>
            <person name="Ma J."/>
        </authorList>
    </citation>
    <scope>NUCLEOTIDE SEQUENCE [LARGE SCALE GENOMIC DNA]</scope>
    <source>
        <strain evidence="3">CCUG 60023</strain>
    </source>
</reference>
<dbReference type="CDD" id="cd06532">
    <property type="entry name" value="Glyco_transf_25"/>
    <property type="match status" value="1"/>
</dbReference>
<sequence length="265" mass="29891">MAESLSSSNDSSSWRAYVINLDRSPDRWDAIATQLNDVGADYERVTAIEGQSLLPDLDGLDQSAFDFRHGKTINPNELGCYLSHHKAIQTFMESDVQFGIILEDDADLTADFRATIEALIREAHRWDVANLNGRHSGAPVPQCQLTQNNQLVAFLFRRTGARGYMINRKAGRLYCEKLLPMKVPYDHEFDRAWVYGFRFRGVVPAVVTGRPKAKAGTTIGYGPQHANASQRKSQWRRGSVFLYRAANEVARLTHYIARGLFIPRS</sequence>
<proteinExistence type="predicted"/>
<name>A0ABW3FEL4_9HYPH</name>
<dbReference type="EMBL" id="JBHTJV010000003">
    <property type="protein sequence ID" value="MFD0916012.1"/>
    <property type="molecule type" value="Genomic_DNA"/>
</dbReference>
<evidence type="ECO:0000313" key="2">
    <source>
        <dbReference type="EMBL" id="MFD0916012.1"/>
    </source>
</evidence>
<evidence type="ECO:0000259" key="1">
    <source>
        <dbReference type="Pfam" id="PF01755"/>
    </source>
</evidence>
<evidence type="ECO:0000313" key="3">
    <source>
        <dbReference type="Proteomes" id="UP001597101"/>
    </source>
</evidence>
<dbReference type="Pfam" id="PF01755">
    <property type="entry name" value="Glyco_transf_25"/>
    <property type="match status" value="1"/>
</dbReference>
<feature type="domain" description="Glycosyl transferase family 25" evidence="1">
    <location>
        <begin position="16"/>
        <end position="186"/>
    </location>
</feature>
<accession>A0ABW3FEL4</accession>
<keyword evidence="3" id="KW-1185">Reference proteome</keyword>
<organism evidence="2 3">
    <name type="scientific">Pseudahrensia aquimaris</name>
    <dbReference type="NCBI Taxonomy" id="744461"/>
    <lineage>
        <taxon>Bacteria</taxon>
        <taxon>Pseudomonadati</taxon>
        <taxon>Pseudomonadota</taxon>
        <taxon>Alphaproteobacteria</taxon>
        <taxon>Hyphomicrobiales</taxon>
        <taxon>Ahrensiaceae</taxon>
        <taxon>Pseudahrensia</taxon>
    </lineage>
</organism>
<dbReference type="RefSeq" id="WP_377211848.1">
    <property type="nucleotide sequence ID" value="NZ_JBHTJV010000003.1"/>
</dbReference>
<gene>
    <name evidence="2" type="ORF">ACFQ14_06290</name>
</gene>
<dbReference type="InterPro" id="IPR002654">
    <property type="entry name" value="Glyco_trans_25"/>
</dbReference>
<comment type="caution">
    <text evidence="2">The sequence shown here is derived from an EMBL/GenBank/DDBJ whole genome shotgun (WGS) entry which is preliminary data.</text>
</comment>
<dbReference type="Proteomes" id="UP001597101">
    <property type="component" value="Unassembled WGS sequence"/>
</dbReference>